<dbReference type="EMBL" id="PYLW01000002">
    <property type="protein sequence ID" value="PSV99283.1"/>
    <property type="molecule type" value="Genomic_DNA"/>
</dbReference>
<proteinExistence type="predicted"/>
<reference evidence="1 2" key="1">
    <citation type="submission" date="2018-01" db="EMBL/GenBank/DDBJ databases">
        <title>Whole genome sequencing of Histamine producing bacteria.</title>
        <authorList>
            <person name="Butler K."/>
        </authorList>
    </citation>
    <scope>NUCLEOTIDE SEQUENCE [LARGE SCALE GENOMIC DNA]</scope>
    <source>
        <strain evidence="1 2">NCIMB 13481</strain>
    </source>
</reference>
<evidence type="ECO:0000313" key="2">
    <source>
        <dbReference type="Proteomes" id="UP000241954"/>
    </source>
</evidence>
<organism evidence="1 2">
    <name type="scientific">Photobacterium iliopiscarium</name>
    <dbReference type="NCBI Taxonomy" id="56192"/>
    <lineage>
        <taxon>Bacteria</taxon>
        <taxon>Pseudomonadati</taxon>
        <taxon>Pseudomonadota</taxon>
        <taxon>Gammaproteobacteria</taxon>
        <taxon>Vibrionales</taxon>
        <taxon>Vibrionaceae</taxon>
        <taxon>Photobacterium</taxon>
    </lineage>
</organism>
<accession>A0A2T3MQI5</accession>
<dbReference type="Gene3D" id="3.30.300.250">
    <property type="match status" value="1"/>
</dbReference>
<sequence>MLLLNPSKKFYLKFIQDQPVNQTTTKKWLIATIGLFVLGGCASHDQQMAAESLAQSRAAAIDSKAPYPKIDAYQITQAYASKNTVKLNIIYGGNGRVKPTTAIKTASANYCNNAELIPLFKHGVNYLITIRDVSGRQLVSQTISEEYCDSLK</sequence>
<name>A0A2T3MQI5_9GAMM</name>
<dbReference type="OrthoDB" id="5918264at2"/>
<evidence type="ECO:0000313" key="1">
    <source>
        <dbReference type="EMBL" id="PSV99283.1"/>
    </source>
</evidence>
<gene>
    <name evidence="1" type="ORF">C9I88_03630</name>
</gene>
<dbReference type="Proteomes" id="UP000241954">
    <property type="component" value="Unassembled WGS sequence"/>
</dbReference>
<dbReference type="Pfam" id="PF16549">
    <property type="entry name" value="T2SSS_2"/>
    <property type="match status" value="1"/>
</dbReference>
<dbReference type="AlphaFoldDB" id="A0A2T3MQI5"/>
<dbReference type="STRING" id="56192.UB38_01580"/>
<protein>
    <recommendedName>
        <fullName evidence="3">Type II secretion system pilot lipoprotein GspS-beta</fullName>
    </recommendedName>
</protein>
<comment type="caution">
    <text evidence="1">The sequence shown here is derived from an EMBL/GenBank/DDBJ whole genome shotgun (WGS) entry which is preliminary data.</text>
</comment>
<evidence type="ECO:0008006" key="3">
    <source>
        <dbReference type="Google" id="ProtNLM"/>
    </source>
</evidence>
<dbReference type="InterPro" id="IPR016502">
    <property type="entry name" value="T2SSS_2"/>
</dbReference>